<dbReference type="Gene3D" id="3.40.50.1220">
    <property type="entry name" value="TPP-binding domain"/>
    <property type="match status" value="1"/>
</dbReference>
<comment type="pathway">
    <text evidence="2 11">Amino-acid biosynthesis; L-valine biosynthesis; L-valine from pyruvate: step 1/4.</text>
</comment>
<dbReference type="NCBIfam" id="NF005058">
    <property type="entry name" value="PRK06466.1"/>
    <property type="match status" value="1"/>
</dbReference>
<dbReference type="Proteomes" id="UP001054820">
    <property type="component" value="Chromosome"/>
</dbReference>
<dbReference type="InterPro" id="IPR012001">
    <property type="entry name" value="Thiamin_PyroP_enz_TPP-bd_dom"/>
</dbReference>
<evidence type="ECO:0000256" key="11">
    <source>
        <dbReference type="RuleBase" id="RU003591"/>
    </source>
</evidence>
<proteinExistence type="inferred from homology"/>
<dbReference type="InterPro" id="IPR045229">
    <property type="entry name" value="TPP_enz"/>
</dbReference>
<dbReference type="PANTHER" id="PTHR18968">
    <property type="entry name" value="THIAMINE PYROPHOSPHATE ENZYMES"/>
    <property type="match status" value="1"/>
</dbReference>
<comment type="catalytic activity">
    <reaction evidence="11">
        <text>2 pyruvate + H(+) = (2S)-2-acetolactate + CO2</text>
        <dbReference type="Rhea" id="RHEA:25249"/>
        <dbReference type="ChEBI" id="CHEBI:15361"/>
        <dbReference type="ChEBI" id="CHEBI:15378"/>
        <dbReference type="ChEBI" id="CHEBI:16526"/>
        <dbReference type="ChEBI" id="CHEBI:58476"/>
        <dbReference type="EC" id="2.2.1.6"/>
    </reaction>
</comment>
<dbReference type="NCBIfam" id="TIGR00118">
    <property type="entry name" value="acolac_lg"/>
    <property type="match status" value="1"/>
</dbReference>
<keyword evidence="10 11" id="KW-0100">Branched-chain amino acid biosynthesis</keyword>
<keyword evidence="7 11" id="KW-0479">Metal-binding</keyword>
<evidence type="ECO:0000256" key="8">
    <source>
        <dbReference type="ARBA" id="ARBA00022842"/>
    </source>
</evidence>
<dbReference type="RefSeq" id="WP_237261193.1">
    <property type="nucleotide sequence ID" value="NZ_AP024202.1"/>
</dbReference>
<feature type="domain" description="Thiamine pyrophosphate enzyme TPP-binding" evidence="13">
    <location>
        <begin position="392"/>
        <end position="543"/>
    </location>
</feature>
<comment type="pathway">
    <text evidence="1 11">Amino-acid biosynthesis; L-isoleucine biosynthesis; L-isoleucine from 2-oxobutanoate: step 1/4.</text>
</comment>
<organism evidence="15 16">
    <name type="scientific">Thiomicrorhabdus immobilis</name>
    <dbReference type="NCBI Taxonomy" id="2791037"/>
    <lineage>
        <taxon>Bacteria</taxon>
        <taxon>Pseudomonadati</taxon>
        <taxon>Pseudomonadota</taxon>
        <taxon>Gammaproteobacteria</taxon>
        <taxon>Thiotrichales</taxon>
        <taxon>Piscirickettsiaceae</taxon>
        <taxon>Thiomicrorhabdus</taxon>
    </lineage>
</organism>
<reference evidence="15" key="1">
    <citation type="journal article" date="2022" name="Arch. Microbiol.">
        <title>Thiomicrorhabdus immobilis sp. nov., a mesophilic sulfur-oxidizing bacterium isolated from sediment of a brackish lake in northern Japan.</title>
        <authorList>
            <person name="Kojima H."/>
            <person name="Mochizuki J."/>
            <person name="Kanda M."/>
            <person name="Watanabe T."/>
            <person name="Fukui M."/>
        </authorList>
    </citation>
    <scope>NUCLEOTIDE SEQUENCE</scope>
    <source>
        <strain evidence="15">Am19</strain>
    </source>
</reference>
<sequence>MEMTGAQILVHYLQDEGVEHIWGYPGGAVLPIYDALDTDADKLNHILVRHEQAAVHAADGYARSTGKPGVVLVTSGPGATNAVTGIATAYMDSIPMVCITGQVPTAMIGLDAFQEIDTVGITRPIVKHNFLVKDVNELADTLKKAFYLATTGRPGPVVVDIPKDIQTAKSSYVYPQEVDMRSYLPVTKGHSGQIKKAVEMMLSAKRPILYTGGGVVLGEASAELTEMTRKLGFPITQTLMGLGAFPASDKQSVGMLGMHGTYEANLSMHHSDVIIAIGARFDDRVTGNLEKFCPDAKIIHVDIDPASISKNVIVDIPIVGPVKQVLTEMNAILDNTELKSDEAALAEWWEQIEKWRATDCLRYDTMGSKIKPQAAVQAVWEVTNGDAYVASDVGQHQMYAAQYYPFDKPRRWLNSGGLGTMGFGLPAAMGAQMAFPDATVICVTGEGSIQMNIQELSTCMQYGLPVKIICLNNGFLGMVRQWQEFFYERRYSMSYMESLPDFVKLAESYGHVGVRIDDPKTMKEQLEEVFSDKNKDRLVFVDIITDQQENVYPMIPAGAGLNEMILV</sequence>
<dbReference type="EMBL" id="AP024202">
    <property type="protein sequence ID" value="BCN93800.1"/>
    <property type="molecule type" value="Genomic_DNA"/>
</dbReference>
<comment type="cofactor">
    <cofactor evidence="11">
        <name>thiamine diphosphate</name>
        <dbReference type="ChEBI" id="CHEBI:58937"/>
    </cofactor>
    <text evidence="11">Binds 1 thiamine pyrophosphate per subunit.</text>
</comment>
<gene>
    <name evidence="15" type="ORF">THMIRHAM_15850</name>
</gene>
<dbReference type="InterPro" id="IPR029035">
    <property type="entry name" value="DHS-like_NAD/FAD-binding_dom"/>
</dbReference>
<accession>A0ABN6CXS9</accession>
<dbReference type="InterPro" id="IPR029061">
    <property type="entry name" value="THDP-binding"/>
</dbReference>
<evidence type="ECO:0000256" key="9">
    <source>
        <dbReference type="ARBA" id="ARBA00023052"/>
    </source>
</evidence>
<keyword evidence="16" id="KW-1185">Reference proteome</keyword>
<dbReference type="CDD" id="cd02015">
    <property type="entry name" value="TPP_AHAS"/>
    <property type="match status" value="1"/>
</dbReference>
<dbReference type="EC" id="2.2.1.6" evidence="4 11"/>
<keyword evidence="9 11" id="KW-0786">Thiamine pyrophosphate</keyword>
<keyword evidence="6 11" id="KW-0808">Transferase</keyword>
<dbReference type="SUPFAM" id="SSF52518">
    <property type="entry name" value="Thiamin diphosphate-binding fold (THDP-binding)"/>
    <property type="match status" value="2"/>
</dbReference>
<evidence type="ECO:0000256" key="5">
    <source>
        <dbReference type="ARBA" id="ARBA00022605"/>
    </source>
</evidence>
<dbReference type="InterPro" id="IPR011766">
    <property type="entry name" value="TPP_enzyme_TPP-bd"/>
</dbReference>
<feature type="domain" description="Thiamine pyrophosphate enzyme central" evidence="12">
    <location>
        <begin position="194"/>
        <end position="328"/>
    </location>
</feature>
<dbReference type="Pfam" id="PF00205">
    <property type="entry name" value="TPP_enzyme_M"/>
    <property type="match status" value="1"/>
</dbReference>
<evidence type="ECO:0000256" key="3">
    <source>
        <dbReference type="ARBA" id="ARBA00007812"/>
    </source>
</evidence>
<evidence type="ECO:0000256" key="10">
    <source>
        <dbReference type="ARBA" id="ARBA00023304"/>
    </source>
</evidence>
<evidence type="ECO:0000256" key="2">
    <source>
        <dbReference type="ARBA" id="ARBA00005025"/>
    </source>
</evidence>
<feature type="domain" description="Thiamine pyrophosphate enzyme N-terminal TPP-binding" evidence="14">
    <location>
        <begin position="3"/>
        <end position="120"/>
    </location>
</feature>
<evidence type="ECO:0000256" key="4">
    <source>
        <dbReference type="ARBA" id="ARBA00013145"/>
    </source>
</evidence>
<dbReference type="Pfam" id="PF02776">
    <property type="entry name" value="TPP_enzyme_N"/>
    <property type="match status" value="1"/>
</dbReference>
<evidence type="ECO:0000259" key="12">
    <source>
        <dbReference type="Pfam" id="PF00205"/>
    </source>
</evidence>
<evidence type="ECO:0000256" key="6">
    <source>
        <dbReference type="ARBA" id="ARBA00022679"/>
    </source>
</evidence>
<keyword evidence="5 11" id="KW-0028">Amino-acid biosynthesis</keyword>
<dbReference type="InterPro" id="IPR012846">
    <property type="entry name" value="Acetolactate_synth_lsu"/>
</dbReference>
<evidence type="ECO:0000259" key="13">
    <source>
        <dbReference type="Pfam" id="PF02775"/>
    </source>
</evidence>
<evidence type="ECO:0000313" key="15">
    <source>
        <dbReference type="EMBL" id="BCN93800.1"/>
    </source>
</evidence>
<dbReference type="CDD" id="cd07035">
    <property type="entry name" value="TPP_PYR_POX_like"/>
    <property type="match status" value="1"/>
</dbReference>
<dbReference type="InterPro" id="IPR012000">
    <property type="entry name" value="Thiamin_PyroP_enz_cen_dom"/>
</dbReference>
<dbReference type="SUPFAM" id="SSF52467">
    <property type="entry name" value="DHS-like NAD/FAD-binding domain"/>
    <property type="match status" value="1"/>
</dbReference>
<evidence type="ECO:0000313" key="16">
    <source>
        <dbReference type="Proteomes" id="UP001054820"/>
    </source>
</evidence>
<comment type="similarity">
    <text evidence="3 11">Belongs to the TPP enzyme family.</text>
</comment>
<evidence type="ECO:0000256" key="1">
    <source>
        <dbReference type="ARBA" id="ARBA00004974"/>
    </source>
</evidence>
<comment type="cofactor">
    <cofactor evidence="11">
        <name>Mg(2+)</name>
        <dbReference type="ChEBI" id="CHEBI:18420"/>
    </cofactor>
    <text evidence="11">Binds 1 Mg(2+) ion per subunit.</text>
</comment>
<dbReference type="Gene3D" id="3.40.50.970">
    <property type="match status" value="2"/>
</dbReference>
<evidence type="ECO:0000256" key="7">
    <source>
        <dbReference type="ARBA" id="ARBA00022723"/>
    </source>
</evidence>
<dbReference type="InterPro" id="IPR039368">
    <property type="entry name" value="AHAS_TPP"/>
</dbReference>
<dbReference type="PANTHER" id="PTHR18968:SF13">
    <property type="entry name" value="ACETOLACTATE SYNTHASE CATALYTIC SUBUNIT, MITOCHONDRIAL"/>
    <property type="match status" value="1"/>
</dbReference>
<name>A0ABN6CXS9_9GAMM</name>
<evidence type="ECO:0000259" key="14">
    <source>
        <dbReference type="Pfam" id="PF02776"/>
    </source>
</evidence>
<protein>
    <recommendedName>
        <fullName evidence="4 11">Acetolactate synthase</fullName>
        <ecNumber evidence="4 11">2.2.1.6</ecNumber>
    </recommendedName>
</protein>
<dbReference type="Pfam" id="PF02775">
    <property type="entry name" value="TPP_enzyme_C"/>
    <property type="match status" value="1"/>
</dbReference>
<keyword evidence="8 11" id="KW-0460">Magnesium</keyword>